<evidence type="ECO:0000313" key="2">
    <source>
        <dbReference type="Proteomes" id="UP000314294"/>
    </source>
</evidence>
<organism evidence="1 2">
    <name type="scientific">Liparis tanakae</name>
    <name type="common">Tanaka's snailfish</name>
    <dbReference type="NCBI Taxonomy" id="230148"/>
    <lineage>
        <taxon>Eukaryota</taxon>
        <taxon>Metazoa</taxon>
        <taxon>Chordata</taxon>
        <taxon>Craniata</taxon>
        <taxon>Vertebrata</taxon>
        <taxon>Euteleostomi</taxon>
        <taxon>Actinopterygii</taxon>
        <taxon>Neopterygii</taxon>
        <taxon>Teleostei</taxon>
        <taxon>Neoteleostei</taxon>
        <taxon>Acanthomorphata</taxon>
        <taxon>Eupercaria</taxon>
        <taxon>Perciformes</taxon>
        <taxon>Cottioidei</taxon>
        <taxon>Cottales</taxon>
        <taxon>Liparidae</taxon>
        <taxon>Liparis</taxon>
    </lineage>
</organism>
<accession>A0A4Z2EA00</accession>
<keyword evidence="2" id="KW-1185">Reference proteome</keyword>
<dbReference type="EMBL" id="SRLO01011851">
    <property type="protein sequence ID" value="TNN25707.1"/>
    <property type="molecule type" value="Genomic_DNA"/>
</dbReference>
<proteinExistence type="predicted"/>
<evidence type="ECO:0000313" key="1">
    <source>
        <dbReference type="EMBL" id="TNN25707.1"/>
    </source>
</evidence>
<dbReference type="AlphaFoldDB" id="A0A4Z2EA00"/>
<sequence length="74" mass="8416">MISLSPGGHRHVTEGAELRQRSFKLIFGPHRLLWKIFRLMSFQMQGSQGSQGHRVTGVNSNRVVIQIQGLINYI</sequence>
<comment type="caution">
    <text evidence="1">The sequence shown here is derived from an EMBL/GenBank/DDBJ whole genome shotgun (WGS) entry which is preliminary data.</text>
</comment>
<protein>
    <submittedName>
        <fullName evidence="1">Uncharacterized protein</fullName>
    </submittedName>
</protein>
<reference evidence="1 2" key="1">
    <citation type="submission" date="2019-03" db="EMBL/GenBank/DDBJ databases">
        <title>First draft genome of Liparis tanakae, snailfish: a comprehensive survey of snailfish specific genes.</title>
        <authorList>
            <person name="Kim W."/>
            <person name="Song I."/>
            <person name="Jeong J.-H."/>
            <person name="Kim D."/>
            <person name="Kim S."/>
            <person name="Ryu S."/>
            <person name="Song J.Y."/>
            <person name="Lee S.K."/>
        </authorList>
    </citation>
    <scope>NUCLEOTIDE SEQUENCE [LARGE SCALE GENOMIC DNA]</scope>
    <source>
        <tissue evidence="1">Muscle</tissue>
    </source>
</reference>
<gene>
    <name evidence="1" type="ORF">EYF80_064161</name>
</gene>
<dbReference type="Proteomes" id="UP000314294">
    <property type="component" value="Unassembled WGS sequence"/>
</dbReference>
<name>A0A4Z2EA00_9TELE</name>